<organism evidence="2 3">
    <name type="scientific">Corynebacterium mycetoides</name>
    <dbReference type="NCBI Taxonomy" id="38302"/>
    <lineage>
        <taxon>Bacteria</taxon>
        <taxon>Bacillati</taxon>
        <taxon>Actinomycetota</taxon>
        <taxon>Actinomycetes</taxon>
        <taxon>Mycobacteriales</taxon>
        <taxon>Corynebacteriaceae</taxon>
        <taxon>Corynebacterium</taxon>
    </lineage>
</organism>
<accession>A0A1G9PJM6</accession>
<keyword evidence="1" id="KW-1133">Transmembrane helix</keyword>
<keyword evidence="3" id="KW-1185">Reference proteome</keyword>
<protein>
    <submittedName>
        <fullName evidence="2">Uncharacterized protein</fullName>
    </submittedName>
</protein>
<dbReference type="STRING" id="38302.SAMN04488535_1484"/>
<gene>
    <name evidence="2" type="ORF">SAMN04488535_1484</name>
</gene>
<evidence type="ECO:0000313" key="2">
    <source>
        <dbReference type="EMBL" id="SDL98914.1"/>
    </source>
</evidence>
<keyword evidence="1" id="KW-0812">Transmembrane</keyword>
<sequence>MYEALWRMLPGPTAVKAVIALLCAVGVFFLLMEVVFPWVSTLMPYNDVVV</sequence>
<proteinExistence type="predicted"/>
<dbReference type="AlphaFoldDB" id="A0A1G9PJM6"/>
<dbReference type="RefSeq" id="WP_092150704.1">
    <property type="nucleotide sequence ID" value="NZ_LT629700.1"/>
</dbReference>
<feature type="transmembrane region" description="Helical" evidence="1">
    <location>
        <begin position="17"/>
        <end position="39"/>
    </location>
</feature>
<reference evidence="3" key="1">
    <citation type="submission" date="2016-10" db="EMBL/GenBank/DDBJ databases">
        <authorList>
            <person name="Varghese N."/>
            <person name="Submissions S."/>
        </authorList>
    </citation>
    <scope>NUCLEOTIDE SEQUENCE [LARGE SCALE GENOMIC DNA]</scope>
    <source>
        <strain evidence="3">DSM 20632</strain>
    </source>
</reference>
<evidence type="ECO:0000313" key="3">
    <source>
        <dbReference type="Proteomes" id="UP000199350"/>
    </source>
</evidence>
<evidence type="ECO:0000256" key="1">
    <source>
        <dbReference type="SAM" id="Phobius"/>
    </source>
</evidence>
<dbReference type="EMBL" id="LT629700">
    <property type="protein sequence ID" value="SDL98914.1"/>
    <property type="molecule type" value="Genomic_DNA"/>
</dbReference>
<keyword evidence="1" id="KW-0472">Membrane</keyword>
<name>A0A1G9PJM6_9CORY</name>
<dbReference type="Proteomes" id="UP000199350">
    <property type="component" value="Chromosome I"/>
</dbReference>